<gene>
    <name evidence="1" type="ORF">TBCH5v1_2193</name>
</gene>
<dbReference type="AlphaFoldDB" id="A0A0S1XE79"/>
<reference evidence="1 2" key="1">
    <citation type="journal article" date="2016" name="Genome Announc.">
        <title>Complete genome sequence of the hyperthermophilic and piezophilic archaeon Thermococcus barophilus Ch5, capable of growth at the expense of hydrogenogenesis from carbon monoxide and formate.</title>
        <authorList>
            <person name="Oger P."/>
            <person name="Sokolova T.G."/>
            <person name="Kozhevnikova D.A."/>
            <person name="Taranov E.A."/>
            <person name="Vannier P."/>
            <person name="Lee H.S."/>
            <person name="Kwon K.K."/>
            <person name="Kang S.G."/>
            <person name="Lee J.H."/>
            <person name="Bonch-Osmolovskaya E.A."/>
            <person name="Lebedinsky A.V."/>
        </authorList>
    </citation>
    <scope>NUCLEOTIDE SEQUENCE [LARGE SCALE GENOMIC DNA]</scope>
    <source>
        <strain evidence="2">Ch5</strain>
    </source>
</reference>
<dbReference type="STRING" id="55802.TBCH5v1_2193"/>
<evidence type="ECO:0000313" key="2">
    <source>
        <dbReference type="Proteomes" id="UP000066042"/>
    </source>
</evidence>
<dbReference type="Proteomes" id="UP000066042">
    <property type="component" value="Chromosome"/>
</dbReference>
<sequence length="161" mass="18303">MKNEKQFKLWVDALAHSTFNHKALIVEQGTMSYEEYLRLSKNATLIWISGHGDPYGVNLLGWNFDSNHTGDSEGKIFIFESCSVGQIWKVDNPLTLNLLGNGSLAVVASIDMGGVSYLPAEFWFFQLFHWKARPDNQRLLCQGRGKTQGYPFWRPCIEGWG</sequence>
<dbReference type="PATRIC" id="fig|55802.8.peg.2175"/>
<evidence type="ECO:0000313" key="1">
    <source>
        <dbReference type="EMBL" id="ALM76092.1"/>
    </source>
</evidence>
<accession>A0A0S1XE79</accession>
<organism evidence="1 2">
    <name type="scientific">Thermococcus barophilus</name>
    <dbReference type="NCBI Taxonomy" id="55802"/>
    <lineage>
        <taxon>Archaea</taxon>
        <taxon>Methanobacteriati</taxon>
        <taxon>Methanobacteriota</taxon>
        <taxon>Thermococci</taxon>
        <taxon>Thermococcales</taxon>
        <taxon>Thermococcaceae</taxon>
        <taxon>Thermococcus</taxon>
    </lineage>
</organism>
<dbReference type="EMBL" id="CP013050">
    <property type="protein sequence ID" value="ALM76092.1"/>
    <property type="molecule type" value="Genomic_DNA"/>
</dbReference>
<name>A0A0S1XE79_THEBA</name>
<evidence type="ECO:0008006" key="3">
    <source>
        <dbReference type="Google" id="ProtNLM"/>
    </source>
</evidence>
<proteinExistence type="predicted"/>
<protein>
    <recommendedName>
        <fullName evidence="3">Gingipain domain-containing protein</fullName>
    </recommendedName>
</protein>